<evidence type="ECO:0000313" key="9">
    <source>
        <dbReference type="Proteomes" id="UP000198615"/>
    </source>
</evidence>
<dbReference type="SUPFAM" id="SSF54189">
    <property type="entry name" value="Ribosomal proteins S24e, L23 and L15e"/>
    <property type="match status" value="1"/>
</dbReference>
<dbReference type="OrthoDB" id="9793353at2"/>
<keyword evidence="3 6" id="KW-0694">RNA-binding</keyword>
<evidence type="ECO:0000256" key="5">
    <source>
        <dbReference type="ARBA" id="ARBA00023274"/>
    </source>
</evidence>
<dbReference type="Proteomes" id="UP000198615">
    <property type="component" value="Unassembled WGS sequence"/>
</dbReference>
<evidence type="ECO:0000256" key="3">
    <source>
        <dbReference type="ARBA" id="ARBA00022884"/>
    </source>
</evidence>
<name>A0A8G2BM31_9PROT</name>
<dbReference type="PROSITE" id="PS00050">
    <property type="entry name" value="RIBOSOMAL_L23"/>
    <property type="match status" value="1"/>
</dbReference>
<comment type="subunit">
    <text evidence="6">Part of the 50S ribosomal subunit. Contacts protein L29, and trigger factor when it is bound to the ribosome.</text>
</comment>
<dbReference type="NCBIfam" id="NF004360">
    <property type="entry name" value="PRK05738.1-5"/>
    <property type="match status" value="1"/>
</dbReference>
<dbReference type="NCBIfam" id="NF004363">
    <property type="entry name" value="PRK05738.2-4"/>
    <property type="match status" value="1"/>
</dbReference>
<keyword evidence="2 6" id="KW-0699">rRNA-binding</keyword>
<dbReference type="AlphaFoldDB" id="A0A8G2BM31"/>
<organism evidence="8 9">
    <name type="scientific">Thalassobaculum litoreum DSM 18839</name>
    <dbReference type="NCBI Taxonomy" id="1123362"/>
    <lineage>
        <taxon>Bacteria</taxon>
        <taxon>Pseudomonadati</taxon>
        <taxon>Pseudomonadota</taxon>
        <taxon>Alphaproteobacteria</taxon>
        <taxon>Rhodospirillales</taxon>
        <taxon>Thalassobaculaceae</taxon>
        <taxon>Thalassobaculum</taxon>
    </lineage>
</organism>
<dbReference type="InterPro" id="IPR001014">
    <property type="entry name" value="Ribosomal_uL23_CS"/>
</dbReference>
<dbReference type="GO" id="GO:1990904">
    <property type="term" value="C:ribonucleoprotein complex"/>
    <property type="evidence" value="ECO:0007669"/>
    <property type="project" value="UniProtKB-KW"/>
</dbReference>
<dbReference type="GO" id="GO:0003735">
    <property type="term" value="F:structural constituent of ribosome"/>
    <property type="evidence" value="ECO:0007669"/>
    <property type="project" value="InterPro"/>
</dbReference>
<dbReference type="HAMAP" id="MF_01369_B">
    <property type="entry name" value="Ribosomal_uL23_B"/>
    <property type="match status" value="1"/>
</dbReference>
<dbReference type="InterPro" id="IPR012677">
    <property type="entry name" value="Nucleotide-bd_a/b_plait_sf"/>
</dbReference>
<comment type="caution">
    <text evidence="8">The sequence shown here is derived from an EMBL/GenBank/DDBJ whole genome shotgun (WGS) entry which is preliminary data.</text>
</comment>
<dbReference type="GO" id="GO:0006412">
    <property type="term" value="P:translation"/>
    <property type="evidence" value="ECO:0007669"/>
    <property type="project" value="UniProtKB-UniRule"/>
</dbReference>
<evidence type="ECO:0000256" key="4">
    <source>
        <dbReference type="ARBA" id="ARBA00022980"/>
    </source>
</evidence>
<evidence type="ECO:0000256" key="1">
    <source>
        <dbReference type="ARBA" id="ARBA00006700"/>
    </source>
</evidence>
<dbReference type="PANTHER" id="PTHR11620">
    <property type="entry name" value="60S RIBOSOMAL PROTEIN L23A"/>
    <property type="match status" value="1"/>
</dbReference>
<dbReference type="InterPro" id="IPR012678">
    <property type="entry name" value="Ribosomal_uL23/eL15/eS24_sf"/>
</dbReference>
<evidence type="ECO:0000256" key="6">
    <source>
        <dbReference type="HAMAP-Rule" id="MF_01369"/>
    </source>
</evidence>
<evidence type="ECO:0000256" key="2">
    <source>
        <dbReference type="ARBA" id="ARBA00022730"/>
    </source>
</evidence>
<evidence type="ECO:0000256" key="7">
    <source>
        <dbReference type="RuleBase" id="RU003934"/>
    </source>
</evidence>
<comment type="similarity">
    <text evidence="1 6 7">Belongs to the universal ribosomal protein uL23 family.</text>
</comment>
<dbReference type="GO" id="GO:0005840">
    <property type="term" value="C:ribosome"/>
    <property type="evidence" value="ECO:0007669"/>
    <property type="project" value="UniProtKB-KW"/>
</dbReference>
<evidence type="ECO:0000313" key="8">
    <source>
        <dbReference type="EMBL" id="SDG48127.1"/>
    </source>
</evidence>
<keyword evidence="4 6" id="KW-0689">Ribosomal protein</keyword>
<dbReference type="InterPro" id="IPR013025">
    <property type="entry name" value="Ribosomal_uL23-like"/>
</dbReference>
<proteinExistence type="inferred from homology"/>
<keyword evidence="9" id="KW-1185">Reference proteome</keyword>
<reference evidence="8 9" key="1">
    <citation type="submission" date="2016-10" db="EMBL/GenBank/DDBJ databases">
        <authorList>
            <person name="Varghese N."/>
            <person name="Submissions S."/>
        </authorList>
    </citation>
    <scope>NUCLEOTIDE SEQUENCE [LARGE SCALE GENOMIC DNA]</scope>
    <source>
        <strain evidence="8 9">DSM 18839</strain>
    </source>
</reference>
<accession>A0A8G2BM31</accession>
<dbReference type="EMBL" id="FNBW01000018">
    <property type="protein sequence ID" value="SDG48127.1"/>
    <property type="molecule type" value="Genomic_DNA"/>
</dbReference>
<protein>
    <recommendedName>
        <fullName evidence="6">Large ribosomal subunit protein uL23</fullName>
    </recommendedName>
</protein>
<comment type="function">
    <text evidence="6">One of the early assembly proteins it binds 23S rRNA. One of the proteins that surrounds the polypeptide exit tunnel on the outside of the ribosome. Forms the main docking site for trigger factor binding to the ribosome.</text>
</comment>
<dbReference type="Gene3D" id="3.30.70.330">
    <property type="match status" value="1"/>
</dbReference>
<dbReference type="FunFam" id="3.30.70.330:FF:000001">
    <property type="entry name" value="50S ribosomal protein L23"/>
    <property type="match status" value="1"/>
</dbReference>
<dbReference type="NCBIfam" id="NF004359">
    <property type="entry name" value="PRK05738.1-3"/>
    <property type="match status" value="1"/>
</dbReference>
<sequence>MSIRPYKPKAGKVSDERAYELIRRPIVTEKSTRGSEFGQVTFEVPVNAAKPEIKQAIERLFDVKVTAVNTLLVKGKTKRFRGRPGRRSDYKKAVVTLAEGQTIDLMAGV</sequence>
<dbReference type="RefSeq" id="WP_051244947.1">
    <property type="nucleotide sequence ID" value="NZ_FNBW01000018.1"/>
</dbReference>
<keyword evidence="5 6" id="KW-0687">Ribonucleoprotein</keyword>
<dbReference type="Pfam" id="PF00276">
    <property type="entry name" value="Ribosomal_L23"/>
    <property type="match status" value="1"/>
</dbReference>
<gene>
    <name evidence="6" type="primary">rplW</name>
    <name evidence="8" type="ORF">SAMN05660686_04575</name>
</gene>
<dbReference type="GO" id="GO:0019843">
    <property type="term" value="F:rRNA binding"/>
    <property type="evidence" value="ECO:0007669"/>
    <property type="project" value="UniProtKB-UniRule"/>
</dbReference>